<evidence type="ECO:0000256" key="1">
    <source>
        <dbReference type="SAM" id="Phobius"/>
    </source>
</evidence>
<reference evidence="2 3" key="1">
    <citation type="submission" date="2018-03" db="EMBL/GenBank/DDBJ databases">
        <title>Genome sequencing of Weissella confusa isolates.</title>
        <authorList>
            <person name="Kajala I."/>
            <person name="Baruah R."/>
            <person name="Bergsveinson J."/>
            <person name="Juvonen R."/>
            <person name="Ziola B."/>
        </authorList>
    </citation>
    <scope>NUCLEOTIDE SEQUENCE [LARGE SCALE GENOMIC DNA]</scope>
    <source>
        <strain evidence="2 3">VTT E-062653</strain>
    </source>
</reference>
<feature type="transmembrane region" description="Helical" evidence="1">
    <location>
        <begin position="247"/>
        <end position="266"/>
    </location>
</feature>
<comment type="caution">
    <text evidence="2">The sequence shown here is derived from an EMBL/GenBank/DDBJ whole genome shotgun (WGS) entry which is preliminary data.</text>
</comment>
<feature type="transmembrane region" description="Helical" evidence="1">
    <location>
        <begin position="190"/>
        <end position="209"/>
    </location>
</feature>
<feature type="transmembrane region" description="Helical" evidence="1">
    <location>
        <begin position="92"/>
        <end position="111"/>
    </location>
</feature>
<protein>
    <recommendedName>
        <fullName evidence="4">DUF1129 domain-containing protein</fullName>
    </recommendedName>
</protein>
<accession>A0A4Z0RVA8</accession>
<sequence>MTKANDAYIHKINQLTNQLSPDNQAYVEDLIVYVRSRTLFKNEEQVNASLYEIVSDILVAQENGESASAFFGKTPKDAGNDLIATFDAESPWSLIGLFLLIFLLINAYMVVGDFLDPILKINLINAILNAGITSLLIMTVFRLISNSVYARKSWRYYIGIGVIWIGTIAALIWVNQTFAQRFTITVQQPYDLIFITSIGTILLLLFVLGKFGQESWIFGVYILVLTVLGILVRVTSLGELLREKSPVAMFGILFILIVVGIGMPTFQTFKNRKNNA</sequence>
<evidence type="ECO:0008006" key="4">
    <source>
        <dbReference type="Google" id="ProtNLM"/>
    </source>
</evidence>
<feature type="transmembrane region" description="Helical" evidence="1">
    <location>
        <begin position="215"/>
        <end position="235"/>
    </location>
</feature>
<dbReference type="OrthoDB" id="1655249at2"/>
<evidence type="ECO:0000313" key="3">
    <source>
        <dbReference type="Proteomes" id="UP000297646"/>
    </source>
</evidence>
<keyword evidence="1" id="KW-0812">Transmembrane</keyword>
<keyword evidence="1" id="KW-1133">Transmembrane helix</keyword>
<proteinExistence type="predicted"/>
<dbReference type="PANTHER" id="PTHR41307:SF1">
    <property type="entry name" value="MEMBRANE PROTEIN"/>
    <property type="match status" value="1"/>
</dbReference>
<evidence type="ECO:0000313" key="2">
    <source>
        <dbReference type="EMBL" id="TGE72454.1"/>
    </source>
</evidence>
<dbReference type="RefSeq" id="WP_135519587.1">
    <property type="nucleotide sequence ID" value="NZ_PVSN01000040.1"/>
</dbReference>
<dbReference type="PANTHER" id="PTHR41307">
    <property type="entry name" value="MEMBRANE PROTEIN-RELATED"/>
    <property type="match status" value="1"/>
</dbReference>
<dbReference type="SUPFAM" id="SSF158560">
    <property type="entry name" value="BH3980-like"/>
    <property type="match status" value="1"/>
</dbReference>
<feature type="transmembrane region" description="Helical" evidence="1">
    <location>
        <begin position="156"/>
        <end position="178"/>
    </location>
</feature>
<keyword evidence="1" id="KW-0472">Membrane</keyword>
<name>A0A4Z0RVA8_WEICO</name>
<dbReference type="EMBL" id="PVSN01000040">
    <property type="protein sequence ID" value="TGE72454.1"/>
    <property type="molecule type" value="Genomic_DNA"/>
</dbReference>
<organism evidence="2 3">
    <name type="scientific">Weissella confusa</name>
    <name type="common">Lactobacillus confusus</name>
    <dbReference type="NCBI Taxonomy" id="1583"/>
    <lineage>
        <taxon>Bacteria</taxon>
        <taxon>Bacillati</taxon>
        <taxon>Bacillota</taxon>
        <taxon>Bacilli</taxon>
        <taxon>Lactobacillales</taxon>
        <taxon>Lactobacillaceae</taxon>
        <taxon>Weissella</taxon>
    </lineage>
</organism>
<feature type="transmembrane region" description="Helical" evidence="1">
    <location>
        <begin position="123"/>
        <end position="144"/>
    </location>
</feature>
<gene>
    <name evidence="2" type="ORF">C6P11_06240</name>
</gene>
<dbReference type="Proteomes" id="UP000297646">
    <property type="component" value="Unassembled WGS sequence"/>
</dbReference>
<dbReference type="AlphaFoldDB" id="A0A4Z0RVA8"/>